<keyword evidence="1" id="KW-0472">Membrane</keyword>
<evidence type="ECO:0000313" key="4">
    <source>
        <dbReference type="Proteomes" id="UP000521872"/>
    </source>
</evidence>
<name>A0A8H4QIL5_9AGAR</name>
<dbReference type="AlphaFoldDB" id="A0A8H4QIL5"/>
<reference evidence="3 4" key="1">
    <citation type="submission" date="2019-12" db="EMBL/GenBank/DDBJ databases">
        <authorList>
            <person name="Floudas D."/>
            <person name="Bentzer J."/>
            <person name="Ahren D."/>
            <person name="Johansson T."/>
            <person name="Persson P."/>
            <person name="Tunlid A."/>
        </authorList>
    </citation>
    <scope>NUCLEOTIDE SEQUENCE [LARGE SCALE GENOMIC DNA]</scope>
    <source>
        <strain evidence="3 4">CBS 102.39</strain>
    </source>
</reference>
<proteinExistence type="predicted"/>
<feature type="transmembrane region" description="Helical" evidence="1">
    <location>
        <begin position="172"/>
        <end position="191"/>
    </location>
</feature>
<feature type="transmembrane region" description="Helical" evidence="1">
    <location>
        <begin position="128"/>
        <end position="152"/>
    </location>
</feature>
<feature type="transmembrane region" description="Helical" evidence="1">
    <location>
        <begin position="93"/>
        <end position="116"/>
    </location>
</feature>
<evidence type="ECO:0000256" key="1">
    <source>
        <dbReference type="SAM" id="Phobius"/>
    </source>
</evidence>
<gene>
    <name evidence="3" type="ORF">D9613_004625</name>
</gene>
<dbReference type="Pfam" id="PF20151">
    <property type="entry name" value="DUF6533"/>
    <property type="match status" value="1"/>
</dbReference>
<dbReference type="EMBL" id="JAACJL010000057">
    <property type="protein sequence ID" value="KAF4611792.1"/>
    <property type="molecule type" value="Genomic_DNA"/>
</dbReference>
<comment type="caution">
    <text evidence="3">The sequence shown here is derived from an EMBL/GenBank/DDBJ whole genome shotgun (WGS) entry which is preliminary data.</text>
</comment>
<feature type="domain" description="DUF6533" evidence="2">
    <location>
        <begin position="25"/>
        <end position="67"/>
    </location>
</feature>
<keyword evidence="4" id="KW-1185">Reference proteome</keyword>
<organism evidence="3 4">
    <name type="scientific">Agrocybe pediades</name>
    <dbReference type="NCBI Taxonomy" id="84607"/>
    <lineage>
        <taxon>Eukaryota</taxon>
        <taxon>Fungi</taxon>
        <taxon>Dikarya</taxon>
        <taxon>Basidiomycota</taxon>
        <taxon>Agaricomycotina</taxon>
        <taxon>Agaricomycetes</taxon>
        <taxon>Agaricomycetidae</taxon>
        <taxon>Agaricales</taxon>
        <taxon>Agaricineae</taxon>
        <taxon>Strophariaceae</taxon>
        <taxon>Agrocybe</taxon>
    </lineage>
</organism>
<sequence>MDALAMSTAEEASILQSLRLRKQLALVMSSILLYEHVVTCKNEYRHIWRKRFNVVLGIYLFSRYFALTFQVINNFLVLIGPLSQPVTSDRTCSLWIAFQVASATSLITALDIILMLRIYALYLKSTRIGFLLGFLLIGTLMTTIVLGCLGLFNGRYSSVCEPLHMHPAFKYLGVASGVTHIWLAMLTAAKWNLAKMGIPVAKLVARDSAWTLALVFGLLAFLFPYSTGSNGAMAELNIMCPTTLISIATCRVIMNMRTLAFQEETANTTAGLRSAGDLDMIYLEQLNITDRVNGAS</sequence>
<keyword evidence="1" id="KW-0812">Transmembrane</keyword>
<feature type="transmembrane region" description="Helical" evidence="1">
    <location>
        <begin position="203"/>
        <end position="224"/>
    </location>
</feature>
<protein>
    <recommendedName>
        <fullName evidence="2">DUF6533 domain-containing protein</fullName>
    </recommendedName>
</protein>
<feature type="transmembrane region" description="Helical" evidence="1">
    <location>
        <begin position="52"/>
        <end position="73"/>
    </location>
</feature>
<feature type="transmembrane region" description="Helical" evidence="1">
    <location>
        <begin position="236"/>
        <end position="254"/>
    </location>
</feature>
<accession>A0A8H4QIL5</accession>
<dbReference type="InterPro" id="IPR045340">
    <property type="entry name" value="DUF6533"/>
</dbReference>
<dbReference type="Proteomes" id="UP000521872">
    <property type="component" value="Unassembled WGS sequence"/>
</dbReference>
<evidence type="ECO:0000259" key="2">
    <source>
        <dbReference type="Pfam" id="PF20151"/>
    </source>
</evidence>
<keyword evidence="1" id="KW-1133">Transmembrane helix</keyword>
<evidence type="ECO:0000313" key="3">
    <source>
        <dbReference type="EMBL" id="KAF4611792.1"/>
    </source>
</evidence>